<protein>
    <submittedName>
        <fullName evidence="1">Uncharacterized protein</fullName>
    </submittedName>
</protein>
<evidence type="ECO:0000313" key="1">
    <source>
        <dbReference type="EMBL" id="GBM97443.1"/>
    </source>
</evidence>
<evidence type="ECO:0000313" key="2">
    <source>
        <dbReference type="Proteomes" id="UP000499080"/>
    </source>
</evidence>
<organism evidence="1 2">
    <name type="scientific">Araneus ventricosus</name>
    <name type="common">Orbweaver spider</name>
    <name type="synonym">Epeira ventricosa</name>
    <dbReference type="NCBI Taxonomy" id="182803"/>
    <lineage>
        <taxon>Eukaryota</taxon>
        <taxon>Metazoa</taxon>
        <taxon>Ecdysozoa</taxon>
        <taxon>Arthropoda</taxon>
        <taxon>Chelicerata</taxon>
        <taxon>Arachnida</taxon>
        <taxon>Araneae</taxon>
        <taxon>Araneomorphae</taxon>
        <taxon>Entelegynae</taxon>
        <taxon>Araneoidea</taxon>
        <taxon>Araneidae</taxon>
        <taxon>Araneus</taxon>
    </lineage>
</organism>
<gene>
    <name evidence="1" type="ORF">AVEN_254707_1</name>
</gene>
<accession>A0A4Y2K432</accession>
<comment type="caution">
    <text evidence="1">The sequence shown here is derived from an EMBL/GenBank/DDBJ whole genome shotgun (WGS) entry which is preliminary data.</text>
</comment>
<dbReference type="EMBL" id="BGPR01004233">
    <property type="protein sequence ID" value="GBM97443.1"/>
    <property type="molecule type" value="Genomic_DNA"/>
</dbReference>
<dbReference type="AlphaFoldDB" id="A0A4Y2K432"/>
<keyword evidence="2" id="KW-1185">Reference proteome</keyword>
<proteinExistence type="predicted"/>
<name>A0A4Y2K432_ARAVE</name>
<reference evidence="1 2" key="1">
    <citation type="journal article" date="2019" name="Sci. Rep.">
        <title>Orb-weaving spider Araneus ventricosus genome elucidates the spidroin gene catalogue.</title>
        <authorList>
            <person name="Kono N."/>
            <person name="Nakamura H."/>
            <person name="Ohtoshi R."/>
            <person name="Moran D.A.P."/>
            <person name="Shinohara A."/>
            <person name="Yoshida Y."/>
            <person name="Fujiwara M."/>
            <person name="Mori M."/>
            <person name="Tomita M."/>
            <person name="Arakawa K."/>
        </authorList>
    </citation>
    <scope>NUCLEOTIDE SEQUENCE [LARGE SCALE GENOMIC DNA]</scope>
</reference>
<dbReference type="Proteomes" id="UP000499080">
    <property type="component" value="Unassembled WGS sequence"/>
</dbReference>
<sequence>MQRGQQIIEFEQQSNIGICQGPPFFPSCNTITKQNHSSWLSGLFQVPFCCFSCPLTSPDSKFLRALERLLIGGTHLRKVIASSSHSKVCYMKPSIQFGKT</sequence>